<organism evidence="2 3">
    <name type="scientific">Eleusine coracana subsp. coracana</name>
    <dbReference type="NCBI Taxonomy" id="191504"/>
    <lineage>
        <taxon>Eukaryota</taxon>
        <taxon>Viridiplantae</taxon>
        <taxon>Streptophyta</taxon>
        <taxon>Embryophyta</taxon>
        <taxon>Tracheophyta</taxon>
        <taxon>Spermatophyta</taxon>
        <taxon>Magnoliopsida</taxon>
        <taxon>Liliopsida</taxon>
        <taxon>Poales</taxon>
        <taxon>Poaceae</taxon>
        <taxon>PACMAD clade</taxon>
        <taxon>Chloridoideae</taxon>
        <taxon>Cynodonteae</taxon>
        <taxon>Eleusininae</taxon>
        <taxon>Eleusine</taxon>
    </lineage>
</organism>
<reference evidence="2" key="1">
    <citation type="journal article" date="2018" name="DNA Res.">
        <title>Multiple hybrid de novo genome assembly of finger millet, an orphan allotetraploid crop.</title>
        <authorList>
            <person name="Hatakeyama M."/>
            <person name="Aluri S."/>
            <person name="Balachadran M.T."/>
            <person name="Sivarajan S.R."/>
            <person name="Patrignani A."/>
            <person name="Gruter S."/>
            <person name="Poveda L."/>
            <person name="Shimizu-Inatsugi R."/>
            <person name="Baeten J."/>
            <person name="Francoijs K.J."/>
            <person name="Nataraja K.N."/>
            <person name="Reddy Y.A.N."/>
            <person name="Phadnis S."/>
            <person name="Ravikumar R.L."/>
            <person name="Schlapbach R."/>
            <person name="Sreeman S.M."/>
            <person name="Shimizu K.K."/>
        </authorList>
    </citation>
    <scope>NUCLEOTIDE SEQUENCE</scope>
</reference>
<evidence type="ECO:0008006" key="4">
    <source>
        <dbReference type="Google" id="ProtNLM"/>
    </source>
</evidence>
<reference evidence="2" key="2">
    <citation type="submission" date="2021-12" db="EMBL/GenBank/DDBJ databases">
        <title>Resequencing data analysis of finger millet.</title>
        <authorList>
            <person name="Hatakeyama M."/>
            <person name="Aluri S."/>
            <person name="Balachadran M.T."/>
            <person name="Sivarajan S.R."/>
            <person name="Poveda L."/>
            <person name="Shimizu-Inatsugi R."/>
            <person name="Schlapbach R."/>
            <person name="Sreeman S.M."/>
            <person name="Shimizu K.K."/>
        </authorList>
    </citation>
    <scope>NUCLEOTIDE SEQUENCE</scope>
</reference>
<name>A0AAV5EY04_ELECO</name>
<dbReference type="EMBL" id="BQKI01000079">
    <property type="protein sequence ID" value="GJN27417.1"/>
    <property type="molecule type" value="Genomic_DNA"/>
</dbReference>
<dbReference type="AlphaFoldDB" id="A0AAV5EY04"/>
<evidence type="ECO:0000313" key="2">
    <source>
        <dbReference type="EMBL" id="GJN27417.1"/>
    </source>
</evidence>
<protein>
    <recommendedName>
        <fullName evidence="4">WRKY domain-containing protein</fullName>
    </recommendedName>
</protein>
<dbReference type="Proteomes" id="UP001054889">
    <property type="component" value="Unassembled WGS sequence"/>
</dbReference>
<accession>A0AAV5EY04</accession>
<proteinExistence type="predicted"/>
<feature type="region of interest" description="Disordered" evidence="1">
    <location>
        <begin position="242"/>
        <end position="276"/>
    </location>
</feature>
<comment type="caution">
    <text evidence="2">The sequence shown here is derived from an EMBL/GenBank/DDBJ whole genome shotgun (WGS) entry which is preliminary data.</text>
</comment>
<gene>
    <name evidence="2" type="primary">gb15441</name>
    <name evidence="2" type="ORF">PR202_gb15441</name>
</gene>
<evidence type="ECO:0000313" key="3">
    <source>
        <dbReference type="Proteomes" id="UP001054889"/>
    </source>
</evidence>
<sequence>MASKLVQQVNNDDPPLYEVTYMHGHTCKAEHIPPSPDIDVMDAAGPPDASDGFVLSFGSSSGGRGGHRDTLMMPEVRQPVPPSPFTTTCFFGSSPSSSNSQIMHENPDFFHLNDDVPLAAALWSPVESWPSTTSSDEGDLFSAWDTFNGFGFDNHAPYPVSNSTPCLLYPCEHFRFQCEEFAGDKEDNSTYATPASAMATSSSKKRHICHSGGGHEEKAVVEKDAGVDATAVVLEQVADEYVEGSAAHTSNNGSHDSKEDSAEEDDYSELRSCSWT</sequence>
<keyword evidence="3" id="KW-1185">Reference proteome</keyword>
<evidence type="ECO:0000256" key="1">
    <source>
        <dbReference type="SAM" id="MobiDB-lite"/>
    </source>
</evidence>